<gene>
    <name evidence="2" type="ORF">I7412_33335</name>
</gene>
<dbReference type="EMBL" id="JAEACQ010000290">
    <property type="protein sequence ID" value="MBL7631959.1"/>
    <property type="molecule type" value="Genomic_DNA"/>
</dbReference>
<reference evidence="2" key="1">
    <citation type="submission" date="2020-12" db="EMBL/GenBank/DDBJ databases">
        <title>Genomic characterization of non-nitrogen-fixing Frankia strains.</title>
        <authorList>
            <person name="Carlos-Shanley C."/>
            <person name="Guerra T."/>
            <person name="Hahn D."/>
        </authorList>
    </citation>
    <scope>NUCLEOTIDE SEQUENCE</scope>
    <source>
        <strain evidence="2">CN6</strain>
    </source>
</reference>
<evidence type="ECO:0000313" key="2">
    <source>
        <dbReference type="EMBL" id="MBL7631959.1"/>
    </source>
</evidence>
<evidence type="ECO:0000259" key="1">
    <source>
        <dbReference type="Pfam" id="PF02627"/>
    </source>
</evidence>
<dbReference type="PANTHER" id="PTHR34846">
    <property type="entry name" value="4-CARBOXYMUCONOLACTONE DECARBOXYLASE FAMILY PROTEIN (AFU_ORTHOLOGUE AFUA_6G11590)"/>
    <property type="match status" value="1"/>
</dbReference>
<keyword evidence="3" id="KW-1185">Reference proteome</keyword>
<dbReference type="SUPFAM" id="SSF69118">
    <property type="entry name" value="AhpD-like"/>
    <property type="match status" value="1"/>
</dbReference>
<accession>A0A937RRD7</accession>
<dbReference type="InterPro" id="IPR003779">
    <property type="entry name" value="CMD-like"/>
</dbReference>
<protein>
    <submittedName>
        <fullName evidence="2">Carboxymuconolactone decarboxylase family protein</fullName>
    </submittedName>
</protein>
<comment type="caution">
    <text evidence="2">The sequence shown here is derived from an EMBL/GenBank/DDBJ whole genome shotgun (WGS) entry which is preliminary data.</text>
</comment>
<dbReference type="InterPro" id="IPR029032">
    <property type="entry name" value="AhpD-like"/>
</dbReference>
<dbReference type="AlphaFoldDB" id="A0A937RRD7"/>
<proteinExistence type="predicted"/>
<dbReference type="RefSeq" id="WP_203002530.1">
    <property type="nucleotide sequence ID" value="NZ_JADWYU010000112.1"/>
</dbReference>
<sequence>MARIEPLTIKQWPPQMREALAAMLPPEPRHPRPVREDRPMSRNTLGTLAHHPALSRAFFTFNGHVIMATTLSERQRELLVLRVATLRQSAYEWAQHIYMGRDAGLTDEEISRIAYGPDAPFWTPLESALLRCVDELVRDGAISEPTWTVLAGELDAQQLLDVIFTVGAYETIAWMMRSFDLDLDPELVELRSKPYVAPVHTPVGAPIERQDL</sequence>
<organism evidence="2 3">
    <name type="scientific">Frankia nepalensis</name>
    <dbReference type="NCBI Taxonomy" id="1836974"/>
    <lineage>
        <taxon>Bacteria</taxon>
        <taxon>Bacillati</taxon>
        <taxon>Actinomycetota</taxon>
        <taxon>Actinomycetes</taxon>
        <taxon>Frankiales</taxon>
        <taxon>Frankiaceae</taxon>
        <taxon>Frankia</taxon>
    </lineage>
</organism>
<dbReference type="Gene3D" id="1.20.1290.10">
    <property type="entry name" value="AhpD-like"/>
    <property type="match status" value="1"/>
</dbReference>
<evidence type="ECO:0000313" key="3">
    <source>
        <dbReference type="Proteomes" id="UP000604475"/>
    </source>
</evidence>
<dbReference type="Proteomes" id="UP000604475">
    <property type="component" value="Unassembled WGS sequence"/>
</dbReference>
<dbReference type="GO" id="GO:0051920">
    <property type="term" value="F:peroxiredoxin activity"/>
    <property type="evidence" value="ECO:0007669"/>
    <property type="project" value="InterPro"/>
</dbReference>
<dbReference type="PANTHER" id="PTHR34846:SF5">
    <property type="entry name" value="CARBOXYMUCONOLACTONE DECARBOXYLASE-LIKE DOMAIN-CONTAINING PROTEIN"/>
    <property type="match status" value="1"/>
</dbReference>
<name>A0A937RRD7_9ACTN</name>
<feature type="domain" description="Carboxymuconolactone decarboxylase-like" evidence="1">
    <location>
        <begin position="52"/>
        <end position="135"/>
    </location>
</feature>
<dbReference type="Pfam" id="PF02627">
    <property type="entry name" value="CMD"/>
    <property type="match status" value="1"/>
</dbReference>